<reference evidence="3" key="1">
    <citation type="journal article" date="2008" name="Nat. Genet.">
        <title>The Pristionchus pacificus genome provides a unique perspective on nematode lifestyle and parasitism.</title>
        <authorList>
            <person name="Dieterich C."/>
            <person name="Clifton S.W."/>
            <person name="Schuster L.N."/>
            <person name="Chinwalla A."/>
            <person name="Delehaunty K."/>
            <person name="Dinkelacker I."/>
            <person name="Fulton L."/>
            <person name="Fulton R."/>
            <person name="Godfrey J."/>
            <person name="Minx P."/>
            <person name="Mitreva M."/>
            <person name="Roeseler W."/>
            <person name="Tian H."/>
            <person name="Witte H."/>
            <person name="Yang S.P."/>
            <person name="Wilson R.K."/>
            <person name="Sommer R.J."/>
        </authorList>
    </citation>
    <scope>NUCLEOTIDE SEQUENCE [LARGE SCALE GENOMIC DNA]</scope>
    <source>
        <strain evidence="3">PS312</strain>
    </source>
</reference>
<feature type="domain" description="AD" evidence="1">
    <location>
        <begin position="99"/>
        <end position="180"/>
    </location>
</feature>
<dbReference type="GO" id="GO:0000387">
    <property type="term" value="P:spliceosomal snRNP assembly"/>
    <property type="evidence" value="ECO:0000318"/>
    <property type="project" value="GO_Central"/>
</dbReference>
<reference evidence="2" key="2">
    <citation type="submission" date="2022-06" db="UniProtKB">
        <authorList>
            <consortium name="EnsemblMetazoa"/>
        </authorList>
    </citation>
    <scope>IDENTIFICATION</scope>
    <source>
        <strain evidence="2">PS312</strain>
    </source>
</reference>
<dbReference type="PANTHER" id="PTHR14710:SF2">
    <property type="entry name" value="GEM-ASSOCIATED PROTEIN 6"/>
    <property type="match status" value="1"/>
</dbReference>
<dbReference type="GO" id="GO:0000245">
    <property type="term" value="P:spliceosomal complex assembly"/>
    <property type="evidence" value="ECO:0007669"/>
    <property type="project" value="InterPro"/>
</dbReference>
<dbReference type="PANTHER" id="PTHR14710">
    <property type="entry name" value="GEM-ASSOCIATED PROTEIN 6"/>
    <property type="match status" value="1"/>
</dbReference>
<dbReference type="Proteomes" id="UP000005239">
    <property type="component" value="Unassembled WGS sequence"/>
</dbReference>
<dbReference type="InterPro" id="IPR009422">
    <property type="entry name" value="Gemin6"/>
</dbReference>
<dbReference type="OrthoDB" id="77463at2759"/>
<evidence type="ECO:0000259" key="1">
    <source>
        <dbReference type="PROSITE" id="PS52001"/>
    </source>
</evidence>
<dbReference type="PROSITE" id="PS52001">
    <property type="entry name" value="AD"/>
    <property type="match status" value="1"/>
</dbReference>
<protein>
    <recommendedName>
        <fullName evidence="1">AD domain-containing protein</fullName>
    </recommendedName>
</protein>
<dbReference type="AlphaFoldDB" id="A0A8R1Z2L4"/>
<proteinExistence type="predicted"/>
<organism evidence="2 3">
    <name type="scientific">Pristionchus pacificus</name>
    <name type="common">Parasitic nematode worm</name>
    <dbReference type="NCBI Taxonomy" id="54126"/>
    <lineage>
        <taxon>Eukaryota</taxon>
        <taxon>Metazoa</taxon>
        <taxon>Ecdysozoa</taxon>
        <taxon>Nematoda</taxon>
        <taxon>Chromadorea</taxon>
        <taxon>Rhabditida</taxon>
        <taxon>Rhabditina</taxon>
        <taxon>Diplogasteromorpha</taxon>
        <taxon>Diplogasteroidea</taxon>
        <taxon>Neodiplogasteridae</taxon>
        <taxon>Pristionchus</taxon>
    </lineage>
</organism>
<keyword evidence="3" id="KW-1185">Reference proteome</keyword>
<accession>A0A8R1Z2L4</accession>
<gene>
    <name evidence="2" type="primary">WBGene00304341</name>
</gene>
<sequence>LEMSLLESLSIEEMINLQGHPVIIKCIQGGRSGTKFEGNLFTIDPISRNVIIIRFDDKSENPLEMLTIMGNSIESMDKCIDLPSNCRPFSLDLMNWMNSLVGQGDPSQTDSNSEENMKRLQQLVEWLKKNYISVIEKPDGSLLIFDTVQISAPFRPSDCICDNGIVLERVRNIVQKANLS</sequence>
<dbReference type="Pfam" id="PF20417">
    <property type="entry name" value="Gemin6_C"/>
    <property type="match status" value="1"/>
</dbReference>
<dbReference type="EnsemblMetazoa" id="PPA46562.1">
    <property type="protein sequence ID" value="PPA46562.1"/>
    <property type="gene ID" value="WBGene00304341"/>
</dbReference>
<dbReference type="InterPro" id="IPR047574">
    <property type="entry name" value="AD"/>
</dbReference>
<evidence type="ECO:0000313" key="3">
    <source>
        <dbReference type="Proteomes" id="UP000005239"/>
    </source>
</evidence>
<evidence type="ECO:0000313" key="2">
    <source>
        <dbReference type="EnsemblMetazoa" id="PPA46562.1"/>
    </source>
</evidence>
<dbReference type="Gene3D" id="2.30.30.100">
    <property type="match status" value="1"/>
</dbReference>
<dbReference type="GO" id="GO:0032797">
    <property type="term" value="C:SMN complex"/>
    <property type="evidence" value="ECO:0000318"/>
    <property type="project" value="GO_Central"/>
</dbReference>
<name>A0A8R1Z2L4_PRIPA</name>
<dbReference type="GO" id="GO:0005634">
    <property type="term" value="C:nucleus"/>
    <property type="evidence" value="ECO:0007669"/>
    <property type="project" value="InterPro"/>
</dbReference>
<dbReference type="InterPro" id="IPR046856">
    <property type="entry name" value="Gemin6_C"/>
</dbReference>